<dbReference type="EMBL" id="JAODAN010000003">
    <property type="protein sequence ID" value="KAK1925916.1"/>
    <property type="molecule type" value="Genomic_DNA"/>
</dbReference>
<comment type="caution">
    <text evidence="1">The sequence shown here is derived from an EMBL/GenBank/DDBJ whole genome shotgun (WGS) entry which is preliminary data.</text>
</comment>
<organism evidence="1 2">
    <name type="scientific">Papiliotrema laurentii</name>
    <name type="common">Cryptococcus laurentii</name>
    <dbReference type="NCBI Taxonomy" id="5418"/>
    <lineage>
        <taxon>Eukaryota</taxon>
        <taxon>Fungi</taxon>
        <taxon>Dikarya</taxon>
        <taxon>Basidiomycota</taxon>
        <taxon>Agaricomycotina</taxon>
        <taxon>Tremellomycetes</taxon>
        <taxon>Tremellales</taxon>
        <taxon>Rhynchogastremaceae</taxon>
        <taxon>Papiliotrema</taxon>
    </lineage>
</organism>
<evidence type="ECO:0000313" key="2">
    <source>
        <dbReference type="Proteomes" id="UP001182556"/>
    </source>
</evidence>
<protein>
    <submittedName>
        <fullName evidence="1">Uncharacterized protein</fullName>
    </submittedName>
</protein>
<accession>A0AAD9FTN5</accession>
<proteinExistence type="predicted"/>
<reference evidence="1" key="1">
    <citation type="submission" date="2023-02" db="EMBL/GenBank/DDBJ databases">
        <title>Identification and recombinant expression of a fungal hydrolase from Papiliotrema laurentii that hydrolyzes apple cutin and clears colloidal polyester polyurethane.</title>
        <authorList>
            <consortium name="DOE Joint Genome Institute"/>
            <person name="Roman V.A."/>
            <person name="Bojanowski C."/>
            <person name="Crable B.R."/>
            <person name="Wagner D.N."/>
            <person name="Hung C.S."/>
            <person name="Nadeau L.J."/>
            <person name="Schratz L."/>
            <person name="Haridas S."/>
            <person name="Pangilinan J."/>
            <person name="Lipzen A."/>
            <person name="Na H."/>
            <person name="Yan M."/>
            <person name="Ng V."/>
            <person name="Grigoriev I.V."/>
            <person name="Spatafora J.W."/>
            <person name="Barlow D."/>
            <person name="Biffinger J."/>
            <person name="Kelley-Loughnane N."/>
            <person name="Varaljay V.A."/>
            <person name="Crookes-Goodson W.J."/>
        </authorList>
    </citation>
    <scope>NUCLEOTIDE SEQUENCE</scope>
    <source>
        <strain evidence="1">5307AH</strain>
    </source>
</reference>
<name>A0AAD9FTN5_PAPLA</name>
<dbReference type="Proteomes" id="UP001182556">
    <property type="component" value="Unassembled WGS sequence"/>
</dbReference>
<dbReference type="AlphaFoldDB" id="A0AAD9FTN5"/>
<evidence type="ECO:0000313" key="1">
    <source>
        <dbReference type="EMBL" id="KAK1925916.1"/>
    </source>
</evidence>
<sequence length="220" mass="23502">MTSRITSDEKDPGQFCTFLKGYTQLNRHVEEWVAQTLAGDEEGIEAARSTMNSSYGRFQGTLQASSNTIWPQDGSQNGNYLNAFASDLATYSAVEANSKAPRSQSQLRSALSQWGINIPETLATGAERAWKVCKTLATYGGLASMGTYVGIPPLVTLGALGLSEFASRHCQDEPRVTSERCSMIEIMASAMKGVARQASQFLYPSAKCTASQSTGASSGG</sequence>
<gene>
    <name evidence="1" type="ORF">DB88DRAFT_471886</name>
</gene>
<keyword evidence="2" id="KW-1185">Reference proteome</keyword>